<dbReference type="OrthoDB" id="3132at2157"/>
<name>A0A7D5R605_9ARCH</name>
<organism evidence="2 3">
    <name type="scientific">Nitrosopumilus cobalaminigenes</name>
    <dbReference type="NCBI Taxonomy" id="1470066"/>
    <lineage>
        <taxon>Archaea</taxon>
        <taxon>Nitrososphaerota</taxon>
        <taxon>Nitrososphaeria</taxon>
        <taxon>Nitrosopumilales</taxon>
        <taxon>Nitrosopumilaceae</taxon>
        <taxon>Nitrosopumilus</taxon>
    </lineage>
</organism>
<dbReference type="KEGG" id="ncl:C5F47_04745"/>
<feature type="region of interest" description="Disordered" evidence="1">
    <location>
        <begin position="211"/>
        <end position="235"/>
    </location>
</feature>
<dbReference type="AlphaFoldDB" id="A0A7D5R605"/>
<dbReference type="GeneID" id="56059317"/>
<protein>
    <submittedName>
        <fullName evidence="2">Uncharacterized protein</fullName>
    </submittedName>
</protein>
<dbReference type="RefSeq" id="WP_179359997.1">
    <property type="nucleotide sequence ID" value="NZ_CP026993.1"/>
</dbReference>
<dbReference type="EMBL" id="CP026993">
    <property type="protein sequence ID" value="QLH02904.1"/>
    <property type="molecule type" value="Genomic_DNA"/>
</dbReference>
<gene>
    <name evidence="2" type="ORF">C5F47_04745</name>
</gene>
<evidence type="ECO:0000313" key="2">
    <source>
        <dbReference type="EMBL" id="QLH02904.1"/>
    </source>
</evidence>
<proteinExistence type="predicted"/>
<dbReference type="Proteomes" id="UP000509771">
    <property type="component" value="Chromosome"/>
</dbReference>
<accession>A0A7D5R605</accession>
<sequence>MNFFSICGIFLLFAVGLGINSTYAQIDPNSDIEFFQTGEIQTVENQFLISNEFEIREFFNGNILRVSGQTIEGFPYIIYSKVNDDKLDVFGKIFISGKFVKLVFNEINNNQESVPEQKQDNLSIIVKYSQRVYSNQDILIQIKTFDSEINTKNDFTQNYGLIPNTNIQVDIIDDEGITIFSEKGKSNENGSYETQFRVPVDKISTYTMKIESSNDSSKSSKILQIIHAGADPTDK</sequence>
<keyword evidence="3" id="KW-1185">Reference proteome</keyword>
<evidence type="ECO:0000256" key="1">
    <source>
        <dbReference type="SAM" id="MobiDB-lite"/>
    </source>
</evidence>
<reference evidence="2 3" key="1">
    <citation type="submission" date="2018-02" db="EMBL/GenBank/DDBJ databases">
        <title>Complete genome of Nitrosopumilus cobalaminigenes HCA1.</title>
        <authorList>
            <person name="Qin W."/>
            <person name="Zheng Y."/>
            <person name="Stahl D.A."/>
        </authorList>
    </citation>
    <scope>NUCLEOTIDE SEQUENCE [LARGE SCALE GENOMIC DNA]</scope>
    <source>
        <strain evidence="2 3">HCA1</strain>
    </source>
</reference>
<evidence type="ECO:0000313" key="3">
    <source>
        <dbReference type="Proteomes" id="UP000509771"/>
    </source>
</evidence>